<comment type="caution">
    <text evidence="8">The sequence shown here is derived from an EMBL/GenBank/DDBJ whole genome shotgun (WGS) entry which is preliminary data.</text>
</comment>
<dbReference type="FunFam" id="2.60.40.10:FF:000444">
    <property type="entry name" value="Collagen alpha-1(XIV) chain isoform X2"/>
    <property type="match status" value="1"/>
</dbReference>
<proteinExistence type="predicted"/>
<evidence type="ECO:0000313" key="8">
    <source>
        <dbReference type="EMBL" id="KPP78685.1"/>
    </source>
</evidence>
<dbReference type="CDD" id="cd01482">
    <property type="entry name" value="vWA_collagen_alphaI-XII-like"/>
    <property type="match status" value="1"/>
</dbReference>
<dbReference type="GO" id="GO:0005581">
    <property type="term" value="C:collagen trimer"/>
    <property type="evidence" value="ECO:0007669"/>
    <property type="project" value="UniProtKB-KW"/>
</dbReference>
<dbReference type="SMART" id="SM00060">
    <property type="entry name" value="FN3"/>
    <property type="match status" value="6"/>
</dbReference>
<dbReference type="PANTHER" id="PTHR46708">
    <property type="entry name" value="TENASCIN"/>
    <property type="match status" value="1"/>
</dbReference>
<evidence type="ECO:0000313" key="9">
    <source>
        <dbReference type="Proteomes" id="UP000034805"/>
    </source>
</evidence>
<dbReference type="SMART" id="SM00327">
    <property type="entry name" value="VWA"/>
    <property type="match status" value="1"/>
</dbReference>
<evidence type="ECO:0000256" key="3">
    <source>
        <dbReference type="ARBA" id="ARBA00022737"/>
    </source>
</evidence>
<dbReference type="PROSITE" id="PS50853">
    <property type="entry name" value="FN3"/>
    <property type="match status" value="6"/>
</dbReference>
<evidence type="ECO:0000259" key="7">
    <source>
        <dbReference type="PROSITE" id="PS50853"/>
    </source>
</evidence>
<feature type="domain" description="Fibronectin type-III" evidence="7">
    <location>
        <begin position="212"/>
        <end position="302"/>
    </location>
</feature>
<evidence type="ECO:0000256" key="5">
    <source>
        <dbReference type="ARBA" id="ARBA00023180"/>
    </source>
</evidence>
<keyword evidence="2" id="KW-0964">Secreted</keyword>
<dbReference type="CDD" id="cd00063">
    <property type="entry name" value="FN3"/>
    <property type="match status" value="6"/>
</dbReference>
<feature type="domain" description="Fibronectin type-III" evidence="7">
    <location>
        <begin position="570"/>
        <end position="660"/>
    </location>
</feature>
<dbReference type="FunFam" id="2.60.40.10:FF:000234">
    <property type="entry name" value="Collagen, type XII, alpha 1"/>
    <property type="match status" value="3"/>
</dbReference>
<dbReference type="SUPFAM" id="SSF53300">
    <property type="entry name" value="vWA-like"/>
    <property type="match status" value="1"/>
</dbReference>
<gene>
    <name evidence="8" type="ORF">Z043_101799</name>
</gene>
<dbReference type="PRINTS" id="PR00453">
    <property type="entry name" value="VWFADOMAIN"/>
</dbReference>
<dbReference type="InterPro" id="IPR036116">
    <property type="entry name" value="FN3_sf"/>
</dbReference>
<comment type="subcellular location">
    <subcellularLocation>
        <location evidence="1">Secreted</location>
        <location evidence="1">Extracellular space</location>
    </subcellularLocation>
</comment>
<feature type="domain" description="Fibronectin type-III" evidence="7">
    <location>
        <begin position="661"/>
        <end position="752"/>
    </location>
</feature>
<accession>A0A0P7VX91</accession>
<dbReference type="FunFam" id="3.40.50.410:FF:000001">
    <property type="entry name" value="Collagen, type XII, alpha 1"/>
    <property type="match status" value="1"/>
</dbReference>
<dbReference type="InterPro" id="IPR002035">
    <property type="entry name" value="VWF_A"/>
</dbReference>
<dbReference type="EMBL" id="JARO02000405">
    <property type="protein sequence ID" value="KPP78685.1"/>
    <property type="molecule type" value="Genomic_DNA"/>
</dbReference>
<dbReference type="Proteomes" id="UP000034805">
    <property type="component" value="Unassembled WGS sequence"/>
</dbReference>
<dbReference type="Gene3D" id="2.60.40.10">
    <property type="entry name" value="Immunoglobulins"/>
    <property type="match status" value="6"/>
</dbReference>
<evidence type="ECO:0000256" key="2">
    <source>
        <dbReference type="ARBA" id="ARBA00022525"/>
    </source>
</evidence>
<feature type="domain" description="Fibronectin type-III" evidence="7">
    <location>
        <begin position="303"/>
        <end position="393"/>
    </location>
</feature>
<dbReference type="SUPFAM" id="SSF49265">
    <property type="entry name" value="Fibronectin type III"/>
    <property type="match status" value="5"/>
</dbReference>
<dbReference type="InterPro" id="IPR003961">
    <property type="entry name" value="FN3_dom"/>
</dbReference>
<protein>
    <recommendedName>
        <fullName evidence="10">Collagen alpha-1(XIV) chain-like</fullName>
    </recommendedName>
</protein>
<sequence length="752" mass="82473">MSDQFVCTTPAIADIVILVDGSWSIGRVNFRLVRLFLENLVKAFTVGFDKTRIGLAQYSGDPRIEWHLNAFNTKEAVLEAVNNLPYKGGNTLTGLALTYILENSFKPESGARPGVPKIGILITDGKSQDDVLPPAQSLRDSGVELFAIGVKNADENELKAIASDPDETHVYNVADFSIMSTIVEGLTKTVCERVEEQDKEIKATETGQSLEGPQDLEISEVTSRSFRVSWSHALGDVRNYQIVYHPSQDGTPEEILVDGSENSVVLKALRPHTEYQIAVFAVYPNAASEALRGVETTRALPSVSDLELYDVTQSSMKARWKAAEGATGYLVVHAMATPDEIPDSSEVKVKHSKTNIELHGLIPDTEYIVTVYAMHGEETSDPSTIMETTLPLLPPRNMRFWDVDHSSARVTWDSPSSEVTGYRVAYAKSGGSEFKEVEAGQGMSVVLTNLTSLSEYTVAVFGIYDNGQADPLTGSFTTEPVPEPQNLRTTAVSTESFQVSWDHAAQDVVLYRLSWKPTGGRDAKEMLVTGSLDSILISELQPLTEYEVSLLAIFAGDVESKAVTTLETTWVRNLLIDGETTSSFRVSWNMLDPTVQRFRVSFISLKGGGPEEEVSVPGRQNSVMLQPLLPDTQYKVTVTPVYVGRDGTSVSSVGNTLPLSPPSKLRVSEEWYNRFRVSWDPPPSPTSGYWVIYQPISVPSPAVETFVRDDVNTLLIPNLQSDTDYDVKVVASYPAGSSDALLGKGKTLELFK</sequence>
<evidence type="ECO:0008006" key="10">
    <source>
        <dbReference type="Google" id="ProtNLM"/>
    </source>
</evidence>
<name>A0A0P7VX91_SCLFO</name>
<dbReference type="PROSITE" id="PS50234">
    <property type="entry name" value="VWFA"/>
    <property type="match status" value="1"/>
</dbReference>
<dbReference type="InterPro" id="IPR050991">
    <property type="entry name" value="ECM_Regulatory_Proteins"/>
</dbReference>
<dbReference type="Pfam" id="PF00092">
    <property type="entry name" value="VWA"/>
    <property type="match status" value="1"/>
</dbReference>
<dbReference type="AlphaFoldDB" id="A0A0P7VX91"/>
<reference evidence="8 9" key="1">
    <citation type="submission" date="2015-08" db="EMBL/GenBank/DDBJ databases">
        <title>The genome of the Asian arowana (Scleropages formosus).</title>
        <authorList>
            <person name="Tan M.H."/>
            <person name="Gan H.M."/>
            <person name="Croft L.J."/>
            <person name="Austin C.M."/>
        </authorList>
    </citation>
    <scope>NUCLEOTIDE SEQUENCE [LARGE SCALE GENOMIC DNA]</scope>
    <source>
        <strain evidence="8">Aro1</strain>
    </source>
</reference>
<dbReference type="GO" id="GO:0005576">
    <property type="term" value="C:extracellular region"/>
    <property type="evidence" value="ECO:0007669"/>
    <property type="project" value="UniProtKB-SubCell"/>
</dbReference>
<dbReference type="STRING" id="113540.ENSSFOP00015007821"/>
<keyword evidence="5" id="KW-0325">Glycoprotein</keyword>
<organism evidence="8 9">
    <name type="scientific">Scleropages formosus</name>
    <name type="common">Asian bonytongue</name>
    <name type="synonym">Osteoglossum formosum</name>
    <dbReference type="NCBI Taxonomy" id="113540"/>
    <lineage>
        <taxon>Eukaryota</taxon>
        <taxon>Metazoa</taxon>
        <taxon>Chordata</taxon>
        <taxon>Craniata</taxon>
        <taxon>Vertebrata</taxon>
        <taxon>Euteleostomi</taxon>
        <taxon>Actinopterygii</taxon>
        <taxon>Neopterygii</taxon>
        <taxon>Teleostei</taxon>
        <taxon>Osteoglossocephala</taxon>
        <taxon>Osteoglossomorpha</taxon>
        <taxon>Osteoglossiformes</taxon>
        <taxon>Osteoglossidae</taxon>
        <taxon>Scleropages</taxon>
    </lineage>
</organism>
<evidence type="ECO:0000256" key="4">
    <source>
        <dbReference type="ARBA" id="ARBA00023119"/>
    </source>
</evidence>
<evidence type="ECO:0000256" key="1">
    <source>
        <dbReference type="ARBA" id="ARBA00004239"/>
    </source>
</evidence>
<dbReference type="PANTHER" id="PTHR46708:SF2">
    <property type="entry name" value="FIBRONECTIN TYPE-III DOMAIN-CONTAINING PROTEIN"/>
    <property type="match status" value="1"/>
</dbReference>
<feature type="domain" description="Fibronectin type-III" evidence="7">
    <location>
        <begin position="394"/>
        <end position="484"/>
    </location>
</feature>
<dbReference type="Gene3D" id="3.40.50.410">
    <property type="entry name" value="von Willebrand factor, type A domain"/>
    <property type="match status" value="1"/>
</dbReference>
<evidence type="ECO:0000259" key="6">
    <source>
        <dbReference type="PROSITE" id="PS50234"/>
    </source>
</evidence>
<feature type="domain" description="VWFA" evidence="6">
    <location>
        <begin position="14"/>
        <end position="186"/>
    </location>
</feature>
<keyword evidence="4" id="KW-0176">Collagen</keyword>
<keyword evidence="3" id="KW-0677">Repeat</keyword>
<feature type="domain" description="Fibronectin type-III" evidence="7">
    <location>
        <begin position="485"/>
        <end position="568"/>
    </location>
</feature>
<dbReference type="InterPro" id="IPR013783">
    <property type="entry name" value="Ig-like_fold"/>
</dbReference>
<dbReference type="InterPro" id="IPR036465">
    <property type="entry name" value="vWFA_dom_sf"/>
</dbReference>
<dbReference type="FunFam" id="2.60.40.10:FF:000480">
    <property type="entry name" value="Collagen, type XII, alpha 1"/>
    <property type="match status" value="1"/>
</dbReference>
<dbReference type="Pfam" id="PF00041">
    <property type="entry name" value="fn3"/>
    <property type="match status" value="6"/>
</dbReference>